<dbReference type="Pfam" id="PF00271">
    <property type="entry name" value="Helicase_C"/>
    <property type="match status" value="1"/>
</dbReference>
<evidence type="ECO:0000259" key="7">
    <source>
        <dbReference type="PROSITE" id="PS51192"/>
    </source>
</evidence>
<evidence type="ECO:0000256" key="4">
    <source>
        <dbReference type="ARBA" id="ARBA00022840"/>
    </source>
</evidence>
<dbReference type="CDD" id="cd18791">
    <property type="entry name" value="SF2_C_RHA"/>
    <property type="match status" value="1"/>
</dbReference>
<keyword evidence="4" id="KW-0067">ATP-binding</keyword>
<evidence type="ECO:0000259" key="8">
    <source>
        <dbReference type="PROSITE" id="PS51194"/>
    </source>
</evidence>
<keyword evidence="10" id="KW-1185">Reference proteome</keyword>
<dbReference type="EMBL" id="JBHRSS010000004">
    <property type="protein sequence ID" value="MFC3104433.1"/>
    <property type="molecule type" value="Genomic_DNA"/>
</dbReference>
<name>A0ABV7ENY9_9GAMM</name>
<keyword evidence="2 9" id="KW-0378">Hydrolase</keyword>
<dbReference type="InterPro" id="IPR010222">
    <property type="entry name" value="RNA_helicase_HrpA"/>
</dbReference>
<feature type="compositionally biased region" description="Basic and acidic residues" evidence="6">
    <location>
        <begin position="1"/>
        <end position="10"/>
    </location>
</feature>
<keyword evidence="3 9" id="KW-0347">Helicase</keyword>
<reference evidence="10" key="1">
    <citation type="journal article" date="2019" name="Int. J. Syst. Evol. Microbiol.">
        <title>The Global Catalogue of Microorganisms (GCM) 10K type strain sequencing project: providing services to taxonomists for standard genome sequencing and annotation.</title>
        <authorList>
            <consortium name="The Broad Institute Genomics Platform"/>
            <consortium name="The Broad Institute Genome Sequencing Center for Infectious Disease"/>
            <person name="Wu L."/>
            <person name="Ma J."/>
        </authorList>
    </citation>
    <scope>NUCLEOTIDE SEQUENCE [LARGE SCALE GENOMIC DNA]</scope>
    <source>
        <strain evidence="10">KCTC 52640</strain>
    </source>
</reference>
<dbReference type="InterPro" id="IPR048333">
    <property type="entry name" value="HA2_WH"/>
</dbReference>
<dbReference type="GO" id="GO:0003724">
    <property type="term" value="F:RNA helicase activity"/>
    <property type="evidence" value="ECO:0007669"/>
    <property type="project" value="UniProtKB-EC"/>
</dbReference>
<sequence length="1307" mass="145027">MTPTSRDPRAQEASNDPLADVQSVARHRLAREQARSRDPAARAAVQDKIDASTAITRARREAQGDITLAEGLPVSARADEIADAVAAHQVVVVCGETGSGKTTQLPKILMQAGLGARGLIGHTQPRRLAARSVGQRIAEELGTEFGDLVGFQTRFEKRLSDATQIKLMTDGILLAETARDRFLNRYEAIIIDEAHERTLNVDFLMGYLKRLLPRRPELKVVVTSATIDPDRFARFFDDAPVINVEGRGFPVTVRYRPLEESTDVPDAVETGVRELWREGSGDILVFLPGERDIRDCERHLSKALAGGKHQAEVVPLYARLTRSAQNRIFSPSNGRRVVLSTNVAETSLTVPGIRYVIDTGLARISRYSTSAKVQRLPIEPVSQASCNQRAGRCGRVAPGICIRLFDEDDYNNRPAFTDPEIRRTNLASVLLTMAELRLGEIEDFDFIDPPERRYINDGRNLLAQLQALADGRITKLGHQLARLPLDPRIGRMLIAGDAFGVPTAMRVLAAGLTIQEPRERPAGQREAADQAQREFADLRSDFVSLLKLWDAFGAAKRLCSNSQLRRWCRDRFVNFMRMREWEDLARQLRRVGHDLGLANAQSKGYLAEVDFAALHQALLPGLLDHVGLLDEKGEYLGARGRRFRIFPGSGVAKKNPRWLVAGELLDTSRLFAHTVAGVDPKWIEQAGAHLVAREHYDPHWEKRRGQVAALERVKLFGLTLADGRKVDFGRIEPELAREIFIRDGLVAFAVSDARGRLPEFLAYNQAIVEDIAAQEARFRRRDLLVDDTTQERFYDAALPAGVRDRKTLQKWLKDNDDAALHFDEETLLRHAGVDLPEAAYPETLRLGDLPVALDYAFEPGTERDGVTARVPLAALNQMSGERADWLVPGLLEEKYREYLKALPKSLRRSVVPVPDFARAAAERAEFGSGDPERALRDAIHAMTGLTIPADAWDDFTPSTHLRMRFEIVDDAGEVLATGRDLDALRTQLADKARAAVAGAADDALTQRGLTEWPASDLPETIELRHAGVRVQAVPALIDRGDSVDLEVIDNPATAAGAHRLGVIRLLRMAAAKQCRLVKRDLQGFKQLALVPLAAAPETALTDAGFQTSIAMDPEPALLADLLTALIDGYLEALPRTGQSFDALVETTRSRLMADAVALWSGLRPALARWTSVRKRLNKNIGLDWMAAIDDINDQLAHLLYAGFIHAQFGSTAQARHLDRYLAAIEQRLDKLAREGAAADRARMRQITPYWQAYKQRAERAVRRGESAESLIALRWMVEEYRVQVFAQPLGTAIKVSAKRLDTALADC</sequence>
<dbReference type="Pfam" id="PF21010">
    <property type="entry name" value="HA2_C"/>
    <property type="match status" value="1"/>
</dbReference>
<accession>A0ABV7ENY9</accession>
<dbReference type="InterPro" id="IPR027417">
    <property type="entry name" value="P-loop_NTPase"/>
</dbReference>
<evidence type="ECO:0000256" key="6">
    <source>
        <dbReference type="SAM" id="MobiDB-lite"/>
    </source>
</evidence>
<evidence type="ECO:0000313" key="9">
    <source>
        <dbReference type="EMBL" id="MFC3104433.1"/>
    </source>
</evidence>
<dbReference type="SUPFAM" id="SSF52540">
    <property type="entry name" value="P-loop containing nucleoside triphosphate hydrolases"/>
    <property type="match status" value="1"/>
</dbReference>
<organism evidence="9 10">
    <name type="scientific">Salinisphaera aquimarina</name>
    <dbReference type="NCBI Taxonomy" id="2094031"/>
    <lineage>
        <taxon>Bacteria</taxon>
        <taxon>Pseudomonadati</taxon>
        <taxon>Pseudomonadota</taxon>
        <taxon>Gammaproteobacteria</taxon>
        <taxon>Salinisphaerales</taxon>
        <taxon>Salinisphaeraceae</taxon>
        <taxon>Salinisphaera</taxon>
    </lineage>
</organism>
<keyword evidence="5" id="KW-0175">Coiled coil</keyword>
<dbReference type="RefSeq" id="WP_380689566.1">
    <property type="nucleotide sequence ID" value="NZ_JBHRSS010000004.1"/>
</dbReference>
<dbReference type="GO" id="GO:0016787">
    <property type="term" value="F:hydrolase activity"/>
    <property type="evidence" value="ECO:0007669"/>
    <property type="project" value="UniProtKB-KW"/>
</dbReference>
<dbReference type="NCBIfam" id="TIGR01967">
    <property type="entry name" value="DEAH_box_HrpA"/>
    <property type="match status" value="1"/>
</dbReference>
<protein>
    <submittedName>
        <fullName evidence="9">ATP-dependent RNA helicase HrpA</fullName>
        <ecNumber evidence="9">3.6.4.13</ecNumber>
    </submittedName>
</protein>
<feature type="region of interest" description="Disordered" evidence="6">
    <location>
        <begin position="1"/>
        <end position="45"/>
    </location>
</feature>
<dbReference type="Pfam" id="PF04408">
    <property type="entry name" value="WHD_HA2"/>
    <property type="match status" value="1"/>
</dbReference>
<dbReference type="EC" id="3.6.4.13" evidence="9"/>
<evidence type="ECO:0000313" key="10">
    <source>
        <dbReference type="Proteomes" id="UP001595462"/>
    </source>
</evidence>
<dbReference type="PROSITE" id="PS51192">
    <property type="entry name" value="HELICASE_ATP_BIND_1"/>
    <property type="match status" value="1"/>
</dbReference>
<dbReference type="SMART" id="SM00490">
    <property type="entry name" value="HELICc"/>
    <property type="match status" value="1"/>
</dbReference>
<keyword evidence="1" id="KW-0547">Nucleotide-binding</keyword>
<feature type="domain" description="Helicase C-terminal" evidence="8">
    <location>
        <begin position="267"/>
        <end position="437"/>
    </location>
</feature>
<gene>
    <name evidence="9" type="primary">hrpA</name>
    <name evidence="9" type="ORF">ACFOSU_11085</name>
</gene>
<dbReference type="InterPro" id="IPR011709">
    <property type="entry name" value="DEAD-box_helicase_OB_fold"/>
</dbReference>
<evidence type="ECO:0000256" key="2">
    <source>
        <dbReference type="ARBA" id="ARBA00022801"/>
    </source>
</evidence>
<dbReference type="InterPro" id="IPR007502">
    <property type="entry name" value="Helicase-assoc_dom"/>
</dbReference>
<evidence type="ECO:0000256" key="1">
    <source>
        <dbReference type="ARBA" id="ARBA00022741"/>
    </source>
</evidence>
<feature type="compositionally biased region" description="Basic and acidic residues" evidence="6">
    <location>
        <begin position="30"/>
        <end position="45"/>
    </location>
</feature>
<evidence type="ECO:0000256" key="3">
    <source>
        <dbReference type="ARBA" id="ARBA00022806"/>
    </source>
</evidence>
<dbReference type="PANTHER" id="PTHR18934:SF99">
    <property type="entry name" value="ATP-DEPENDENT RNA HELICASE DHX37-RELATED"/>
    <property type="match status" value="1"/>
</dbReference>
<dbReference type="PROSITE" id="PS51194">
    <property type="entry name" value="HELICASE_CTER"/>
    <property type="match status" value="1"/>
</dbReference>
<dbReference type="Pfam" id="PF07717">
    <property type="entry name" value="OB_NTP_bind"/>
    <property type="match status" value="1"/>
</dbReference>
<evidence type="ECO:0000256" key="5">
    <source>
        <dbReference type="SAM" id="Coils"/>
    </source>
</evidence>
<dbReference type="Gene3D" id="1.20.120.1080">
    <property type="match status" value="1"/>
</dbReference>
<dbReference type="InterPro" id="IPR001650">
    <property type="entry name" value="Helicase_C-like"/>
</dbReference>
<dbReference type="SMART" id="SM00847">
    <property type="entry name" value="HA2"/>
    <property type="match status" value="1"/>
</dbReference>
<proteinExistence type="predicted"/>
<dbReference type="Proteomes" id="UP001595462">
    <property type="component" value="Unassembled WGS sequence"/>
</dbReference>
<dbReference type="Gene3D" id="3.40.50.300">
    <property type="entry name" value="P-loop containing nucleotide triphosphate hydrolases"/>
    <property type="match status" value="2"/>
</dbReference>
<dbReference type="InterPro" id="IPR011545">
    <property type="entry name" value="DEAD/DEAH_box_helicase_dom"/>
</dbReference>
<dbReference type="Pfam" id="PF11898">
    <property type="entry name" value="DUF3418"/>
    <property type="match status" value="1"/>
</dbReference>
<feature type="domain" description="Helicase ATP-binding" evidence="7">
    <location>
        <begin position="82"/>
        <end position="245"/>
    </location>
</feature>
<dbReference type="Pfam" id="PF00270">
    <property type="entry name" value="DEAD"/>
    <property type="match status" value="1"/>
</dbReference>
<dbReference type="InterPro" id="IPR024590">
    <property type="entry name" value="HrpA_C"/>
</dbReference>
<dbReference type="InterPro" id="IPR014001">
    <property type="entry name" value="Helicase_ATP-bd"/>
</dbReference>
<dbReference type="PANTHER" id="PTHR18934">
    <property type="entry name" value="ATP-DEPENDENT RNA HELICASE"/>
    <property type="match status" value="1"/>
</dbReference>
<feature type="coiled-coil region" evidence="5">
    <location>
        <begin position="1214"/>
        <end position="1241"/>
    </location>
</feature>
<comment type="caution">
    <text evidence="9">The sequence shown here is derived from an EMBL/GenBank/DDBJ whole genome shotgun (WGS) entry which is preliminary data.</text>
</comment>
<dbReference type="SMART" id="SM00487">
    <property type="entry name" value="DEXDc"/>
    <property type="match status" value="1"/>
</dbReference>